<keyword evidence="2" id="KW-1185">Reference proteome</keyword>
<dbReference type="OrthoDB" id="5429008at2"/>
<dbReference type="Proteomes" id="UP000011721">
    <property type="component" value="Chromosome"/>
</dbReference>
<evidence type="ECO:0000313" key="2">
    <source>
        <dbReference type="Proteomes" id="UP000011721"/>
    </source>
</evidence>
<name>M1P1E6_DESSD</name>
<dbReference type="InterPro" id="IPR023346">
    <property type="entry name" value="Lysozyme-like_dom_sf"/>
</dbReference>
<gene>
    <name evidence="1" type="ordered locus">UWK_00760</name>
</gene>
<proteinExistence type="predicted"/>
<accession>M1P1E6</accession>
<dbReference type="HOGENOM" id="CLU_020252_0_0_7"/>
<sequence length="633" mass="72427">MKSRSILWIVWVIVSFTLPVQLARCESVSIPISIDFPLLRALIVQEAYSGPGETATVVDEPGGCNRVFLSAPEIGVDRDFLRFQTAVRLKLGTGFGDYCLAPLEWEGTVIIKQRPRIDEQWQLSFDILDSSLLDKDGQPPKLAGLVFDQIKGYLHPYLQQITIDLSPPVRDLKSFLLPLFPFEHQDAAIRFLAGMRPQQPIVIAEGLRIDVLCEVETFEESRVGLVASPEALARTMELWQTWDNLLIYLISQLSDQPLTHDEQSVLMDTLLTVRYQFEEALREEKLTSNFIREQFVWSWQQMERVFRRHLTDSSSDNLLGYLAFFTATDALVALDRVGPAIGIEISRDGFYRLAEMISSDPVGQLQETPEVNSLLRKILGLGEPLEVPIQEDEPDQVDQGEEDQPTSMLPIPPGWRIWELLGCAEAWAGEFKMPALNEIRGWTAETTPHDILLQKVSKVLEEATVKEHKNLNLPAVVDRKWFGIMLRATAWQESCFRQFHIERDKVTYLLSYNQTSVGLMQINERVWRGIYDREQLRWNVRYNALAGAEILILYLNKYIHKEKPPVTLGTASGKRFLAVWLYALYNGGPSQLNKLPKRYLKKQLYQSEELFLVKYDQAQGRGWTSQVTCLPVN</sequence>
<evidence type="ECO:0000313" key="1">
    <source>
        <dbReference type="EMBL" id="AGF77338.1"/>
    </source>
</evidence>
<dbReference type="eggNOG" id="COG0741">
    <property type="taxonomic scope" value="Bacteria"/>
</dbReference>
<organism evidence="1 2">
    <name type="scientific">Desulfocapsa sulfexigens (strain DSM 10523 / SB164P1)</name>
    <dbReference type="NCBI Taxonomy" id="1167006"/>
    <lineage>
        <taxon>Bacteria</taxon>
        <taxon>Pseudomonadati</taxon>
        <taxon>Thermodesulfobacteriota</taxon>
        <taxon>Desulfobulbia</taxon>
        <taxon>Desulfobulbales</taxon>
        <taxon>Desulfocapsaceae</taxon>
        <taxon>Desulfocapsa</taxon>
    </lineage>
</organism>
<dbReference type="AlphaFoldDB" id="M1P1E6"/>
<reference evidence="2" key="1">
    <citation type="journal article" date="2013" name="Stand. Genomic Sci.">
        <title>Complete genome sequence of Desulfocapsa sulfexigens, a marine deltaproteobacterium specialized in disproportionating inorganic sulfur compounds.</title>
        <authorList>
            <person name="Finster K.W."/>
            <person name="Kjeldsen K.U."/>
            <person name="Kube M."/>
            <person name="Reinhardt R."/>
            <person name="Mussmann M."/>
            <person name="Amann R."/>
            <person name="Schreiber L."/>
        </authorList>
    </citation>
    <scope>NUCLEOTIDE SEQUENCE [LARGE SCALE GENOMIC DNA]</scope>
    <source>
        <strain evidence="2">DSM 10523 / SB164P1</strain>
    </source>
</reference>
<dbReference type="Gene3D" id="1.10.530.10">
    <property type="match status" value="1"/>
</dbReference>
<dbReference type="RefSeq" id="WP_015403034.1">
    <property type="nucleotide sequence ID" value="NC_020304.1"/>
</dbReference>
<dbReference type="SUPFAM" id="SSF53955">
    <property type="entry name" value="Lysozyme-like"/>
    <property type="match status" value="1"/>
</dbReference>
<dbReference type="KEGG" id="dsf:UWK_00760"/>
<dbReference type="EMBL" id="CP003985">
    <property type="protein sequence ID" value="AGF77338.1"/>
    <property type="molecule type" value="Genomic_DNA"/>
</dbReference>
<protein>
    <submittedName>
        <fullName evidence="1">Transglycosylase family protein</fullName>
    </submittedName>
</protein>